<sequence>MASTSGEGDVQGHTIVEKQGRNPSEWKENKAKRKRNTGQEYASSVTGKVVFSREYSHKDYCLAHLFTDIKFEGGILGLAYVGSPRRNSVGGICTPGGIFFTASVLLITINKLLSFSYCT</sequence>
<feature type="region of interest" description="Disordered" evidence="1">
    <location>
        <begin position="1"/>
        <end position="39"/>
    </location>
</feature>
<dbReference type="PANTHER" id="PTHR45702">
    <property type="entry name" value="ADAM10/ADAM17 METALLOPEPTIDASE FAMILY MEMBER"/>
    <property type="match status" value="1"/>
</dbReference>
<dbReference type="PANTHER" id="PTHR45702:SF6">
    <property type="entry name" value="DISINTEGRIN AND METALLOPROTEINASE DOMAIN-CONTAINING PROTEIN 17"/>
    <property type="match status" value="1"/>
</dbReference>
<reference evidence="2 3" key="1">
    <citation type="submission" date="2019-05" db="EMBL/GenBank/DDBJ databases">
        <title>Another draft genome of Portunus trituberculatus and its Hox gene families provides insights of decapod evolution.</title>
        <authorList>
            <person name="Jeong J.-H."/>
            <person name="Song I."/>
            <person name="Kim S."/>
            <person name="Choi T."/>
            <person name="Kim D."/>
            <person name="Ryu S."/>
            <person name="Kim W."/>
        </authorList>
    </citation>
    <scope>NUCLEOTIDE SEQUENCE [LARGE SCALE GENOMIC DNA]</scope>
    <source>
        <tissue evidence="2">Muscle</tissue>
    </source>
</reference>
<evidence type="ECO:0000313" key="3">
    <source>
        <dbReference type="Proteomes" id="UP000324222"/>
    </source>
</evidence>
<dbReference type="AlphaFoldDB" id="A0A5B7FLC4"/>
<dbReference type="EMBL" id="VSRR010007143">
    <property type="protein sequence ID" value="MPC46306.1"/>
    <property type="molecule type" value="Genomic_DNA"/>
</dbReference>
<proteinExistence type="predicted"/>
<keyword evidence="2" id="KW-0378">Hydrolase</keyword>
<dbReference type="Pfam" id="PF13574">
    <property type="entry name" value="Reprolysin_2"/>
    <property type="match status" value="1"/>
</dbReference>
<keyword evidence="3" id="KW-1185">Reference proteome</keyword>
<keyword evidence="2" id="KW-0645">Protease</keyword>
<dbReference type="Gene3D" id="3.40.390.10">
    <property type="entry name" value="Collagenase (Catalytic Domain)"/>
    <property type="match status" value="1"/>
</dbReference>
<gene>
    <name evidence="2" type="primary">Tace_1</name>
    <name evidence="2" type="ORF">E2C01_040022</name>
</gene>
<dbReference type="GO" id="GO:0005886">
    <property type="term" value="C:plasma membrane"/>
    <property type="evidence" value="ECO:0007669"/>
    <property type="project" value="TreeGrafter"/>
</dbReference>
<comment type="caution">
    <text evidence="2">The sequence shown here is derived from an EMBL/GenBank/DDBJ whole genome shotgun (WGS) entry which is preliminary data.</text>
</comment>
<organism evidence="2 3">
    <name type="scientific">Portunus trituberculatus</name>
    <name type="common">Swimming crab</name>
    <name type="synonym">Neptunus trituberculatus</name>
    <dbReference type="NCBI Taxonomy" id="210409"/>
    <lineage>
        <taxon>Eukaryota</taxon>
        <taxon>Metazoa</taxon>
        <taxon>Ecdysozoa</taxon>
        <taxon>Arthropoda</taxon>
        <taxon>Crustacea</taxon>
        <taxon>Multicrustacea</taxon>
        <taxon>Malacostraca</taxon>
        <taxon>Eumalacostraca</taxon>
        <taxon>Eucarida</taxon>
        <taxon>Decapoda</taxon>
        <taxon>Pleocyemata</taxon>
        <taxon>Brachyura</taxon>
        <taxon>Eubrachyura</taxon>
        <taxon>Portunoidea</taxon>
        <taxon>Portunidae</taxon>
        <taxon>Portuninae</taxon>
        <taxon>Portunus</taxon>
    </lineage>
</organism>
<dbReference type="GO" id="GO:0006509">
    <property type="term" value="P:membrane protein ectodomain proteolysis"/>
    <property type="evidence" value="ECO:0007669"/>
    <property type="project" value="TreeGrafter"/>
</dbReference>
<dbReference type="Proteomes" id="UP000324222">
    <property type="component" value="Unassembled WGS sequence"/>
</dbReference>
<evidence type="ECO:0000313" key="2">
    <source>
        <dbReference type="EMBL" id="MPC46306.1"/>
    </source>
</evidence>
<dbReference type="OrthoDB" id="2131567at2759"/>
<dbReference type="InterPro" id="IPR024079">
    <property type="entry name" value="MetalloPept_cat_dom_sf"/>
</dbReference>
<name>A0A5B7FLC4_PORTR</name>
<accession>A0A5B7FLC4</accession>
<dbReference type="SUPFAM" id="SSF55486">
    <property type="entry name" value="Metalloproteases ('zincins'), catalytic domain"/>
    <property type="match status" value="1"/>
</dbReference>
<dbReference type="InterPro" id="IPR051489">
    <property type="entry name" value="ADAM_Metalloproteinase"/>
</dbReference>
<protein>
    <submittedName>
        <fullName evidence="2">ADAM 17-like protease</fullName>
    </submittedName>
</protein>
<dbReference type="GO" id="GO:0007219">
    <property type="term" value="P:Notch signaling pathway"/>
    <property type="evidence" value="ECO:0007669"/>
    <property type="project" value="TreeGrafter"/>
</dbReference>
<dbReference type="GO" id="GO:0004222">
    <property type="term" value="F:metalloendopeptidase activity"/>
    <property type="evidence" value="ECO:0007669"/>
    <property type="project" value="TreeGrafter"/>
</dbReference>
<feature type="compositionally biased region" description="Basic and acidic residues" evidence="1">
    <location>
        <begin position="15"/>
        <end position="29"/>
    </location>
</feature>
<evidence type="ECO:0000256" key="1">
    <source>
        <dbReference type="SAM" id="MobiDB-lite"/>
    </source>
</evidence>